<gene>
    <name evidence="4" type="ORF">ACFOZ4_35935</name>
</gene>
<proteinExistence type="predicted"/>
<dbReference type="PROSITE" id="PS50043">
    <property type="entry name" value="HTH_LUXR_2"/>
    <property type="match status" value="1"/>
</dbReference>
<dbReference type="InterPro" id="IPR041664">
    <property type="entry name" value="AAA_16"/>
</dbReference>
<name>A0ABV8LY60_9ACTN</name>
<evidence type="ECO:0000259" key="3">
    <source>
        <dbReference type="PROSITE" id="PS50043"/>
    </source>
</evidence>
<dbReference type="PANTHER" id="PTHR16305:SF35">
    <property type="entry name" value="TRANSCRIPTIONAL ACTIVATOR DOMAIN"/>
    <property type="match status" value="1"/>
</dbReference>
<dbReference type="InterPro" id="IPR036388">
    <property type="entry name" value="WH-like_DNA-bd_sf"/>
</dbReference>
<evidence type="ECO:0000256" key="2">
    <source>
        <dbReference type="ARBA" id="ARBA00022840"/>
    </source>
</evidence>
<keyword evidence="1" id="KW-0547">Nucleotide-binding</keyword>
<feature type="domain" description="HTH luxR-type" evidence="3">
    <location>
        <begin position="894"/>
        <end position="959"/>
    </location>
</feature>
<dbReference type="Pfam" id="PF00196">
    <property type="entry name" value="GerE"/>
    <property type="match status" value="1"/>
</dbReference>
<dbReference type="PANTHER" id="PTHR16305">
    <property type="entry name" value="TESTICULAR SOLUBLE ADENYLYL CYCLASE"/>
    <property type="match status" value="1"/>
</dbReference>
<dbReference type="SUPFAM" id="SSF52540">
    <property type="entry name" value="P-loop containing nucleoside triphosphate hydrolases"/>
    <property type="match status" value="1"/>
</dbReference>
<evidence type="ECO:0000313" key="4">
    <source>
        <dbReference type="EMBL" id="MFC4136027.1"/>
    </source>
</evidence>
<dbReference type="RefSeq" id="WP_275978393.1">
    <property type="nucleotide sequence ID" value="NZ_JAMZDZ010000001.1"/>
</dbReference>
<keyword evidence="2" id="KW-0067">ATP-binding</keyword>
<keyword evidence="5" id="KW-1185">Reference proteome</keyword>
<dbReference type="Gene3D" id="1.10.10.10">
    <property type="entry name" value="Winged helix-like DNA-binding domain superfamily/Winged helix DNA-binding domain"/>
    <property type="match status" value="1"/>
</dbReference>
<dbReference type="EMBL" id="JBHSAY010000028">
    <property type="protein sequence ID" value="MFC4136027.1"/>
    <property type="molecule type" value="Genomic_DNA"/>
</dbReference>
<dbReference type="InterPro" id="IPR027417">
    <property type="entry name" value="P-loop_NTPase"/>
</dbReference>
<organism evidence="4 5">
    <name type="scientific">Hamadaea flava</name>
    <dbReference type="NCBI Taxonomy" id="1742688"/>
    <lineage>
        <taxon>Bacteria</taxon>
        <taxon>Bacillati</taxon>
        <taxon>Actinomycetota</taxon>
        <taxon>Actinomycetes</taxon>
        <taxon>Micromonosporales</taxon>
        <taxon>Micromonosporaceae</taxon>
        <taxon>Hamadaea</taxon>
    </lineage>
</organism>
<dbReference type="CDD" id="cd06170">
    <property type="entry name" value="LuxR_C_like"/>
    <property type="match status" value="1"/>
</dbReference>
<dbReference type="InterPro" id="IPR011990">
    <property type="entry name" value="TPR-like_helical_dom_sf"/>
</dbReference>
<dbReference type="Gene3D" id="1.25.40.10">
    <property type="entry name" value="Tetratricopeptide repeat domain"/>
    <property type="match status" value="1"/>
</dbReference>
<comment type="caution">
    <text evidence="4">The sequence shown here is derived from an EMBL/GenBank/DDBJ whole genome shotgun (WGS) entry which is preliminary data.</text>
</comment>
<dbReference type="PRINTS" id="PR00038">
    <property type="entry name" value="HTHLUXR"/>
</dbReference>
<dbReference type="InterPro" id="IPR000792">
    <property type="entry name" value="Tscrpt_reg_LuxR_C"/>
</dbReference>
<accession>A0ABV8LY60</accession>
<protein>
    <submittedName>
        <fullName evidence="4">AAA family ATPase</fullName>
    </submittedName>
</protein>
<dbReference type="SMART" id="SM00421">
    <property type="entry name" value="HTH_LUXR"/>
    <property type="match status" value="1"/>
</dbReference>
<reference evidence="5" key="1">
    <citation type="journal article" date="2019" name="Int. J. Syst. Evol. Microbiol.">
        <title>The Global Catalogue of Microorganisms (GCM) 10K type strain sequencing project: providing services to taxonomists for standard genome sequencing and annotation.</title>
        <authorList>
            <consortium name="The Broad Institute Genomics Platform"/>
            <consortium name="The Broad Institute Genome Sequencing Center for Infectious Disease"/>
            <person name="Wu L."/>
            <person name="Ma J."/>
        </authorList>
    </citation>
    <scope>NUCLEOTIDE SEQUENCE [LARGE SCALE GENOMIC DNA]</scope>
    <source>
        <strain evidence="5">CGMCC 4.7289</strain>
    </source>
</reference>
<dbReference type="Pfam" id="PF13191">
    <property type="entry name" value="AAA_16"/>
    <property type="match status" value="1"/>
</dbReference>
<evidence type="ECO:0000256" key="1">
    <source>
        <dbReference type="ARBA" id="ARBA00022741"/>
    </source>
</evidence>
<dbReference type="Proteomes" id="UP001595816">
    <property type="component" value="Unassembled WGS sequence"/>
</dbReference>
<dbReference type="InterPro" id="IPR016032">
    <property type="entry name" value="Sig_transdc_resp-reg_C-effctor"/>
</dbReference>
<dbReference type="SUPFAM" id="SSF46894">
    <property type="entry name" value="C-terminal effector domain of the bipartite response regulators"/>
    <property type="match status" value="1"/>
</dbReference>
<evidence type="ECO:0000313" key="5">
    <source>
        <dbReference type="Proteomes" id="UP001595816"/>
    </source>
</evidence>
<sequence>METGRPAVRLFGRERECETVDRLVDAVRCGRGGAIVVRGVRGIGKSALLDYTAAACTGLRLVRINGIPAERHLAYAVLHRTCAPLLDRIDSLPAPQADALRVALGLAAGPAPNPMLVASATHGLLTSEPTVCLVDDAQWLDFLSTRALAFAARRLDTEAALLVLAGRVDNFAGCVDDFAGRADDFVGRGGAFAGRVGDFAGRVGDDEFGDLPELRLHGLPDGSARELLASVLPGPLDQRVREQLLAEARGNPSALLHPPSSRGYAHLPGDYHDHPHREPAELETAFRERIRKLPAGARGILVLAAAEPTGDPIAVRAAARNLGLPPRAAALTADAGLLEVDATVRFGHPLARSAAYGSASRRERQAAHRALAEVIDPITDPDRRAWHRARAAHGTDDQLADDLVRWARRAQVRGGLPAAAAFLERAATLTTDPAKRVERTLAAAEAMIPAGDFAAARQLLTRVRPGPLDERQAARQDLLRARLEYASRTGDGVTSLIRAAQRMERLDAGAARAAYLDAFGAAHAAGAPQADSPIRAAARTVLRSARLRSGTRPTDRLLVGLATLYDSGPVQAMPALREALAAWSGESFEAVLRFGGPAVAAAMHSWDDQALIRTVGRVIHLARQAGALGDLLSALELRVPVELLRGRLAKAAALADEFGKISYAIGVESAAPQACLAAFRGASFRGVAFRGVAEGAFFGAGPDGGFRHGLTSGTVDDPGSRLGTATVQWARAVQANGHGQYEEANAAARIAVDTVEFGPGQWALAELIESAARTGAAGDLREALDRLCDLAQAAGTDWALGIAARTRGVAPTGSDPESCFREALDRLARTSLRTESARTHLQYGEWLRRQGRRVDARDQLRTAVDMFSAAGLDGFTDRANRELRATGESVRPRRNGPDNSLTAQESVIARLARAGMSNLEIGVELFISARTVEWHLRKVYVKLGISSRRELRRVLTDSRALPDGAGLSPVSSGDGAG</sequence>